<evidence type="ECO:0008006" key="4">
    <source>
        <dbReference type="Google" id="ProtNLM"/>
    </source>
</evidence>
<gene>
    <name evidence="2" type="ORF">JOC31_001909</name>
</gene>
<feature type="transmembrane region" description="Helical" evidence="1">
    <location>
        <begin position="36"/>
        <end position="63"/>
    </location>
</feature>
<keyword evidence="1" id="KW-0472">Membrane</keyword>
<sequence length="557" mass="61545">MKKGLGFALTGLWVLLMLVSYWFYLPALNPLELGFWFFVLEGLALALVAQFLWGLVAAVSSAIPSQKAANLGRTRARDVTKQTIAYGRAFKLCLALIVGILLILGGASLFSSRVFRAKSYAGVIQVKEADFAKDFPETDVSKLALLDRASAEKIGDTYLGTIDKVSQFGISDAYRQITIGQQPYRVSPLEYKNFWKWMSNRKEGIGYYVKVNQTTGKAELVKLKEAMKYSDSEYLFRDTLRHLRLQHPTTIFGQPSFEVDDEGNPYYVATVYRPKFLLSSKDPVGAIILDAVTGKSKAYDLKDIPEWVDRVYSADNVISRVDDYYTYQNGFWNTVFSQSGVKKTTDSYNYIAIGSDIYLYTGITSATADSSNLGFILVNMRTRQVTNYKLASATETAAQASAEGEVQEKKYKATAPILTKLAGQAYYLVSLKDDAGLVKSYALVDAEDYQQVTVNNDIEKLIAAFTDADTSALTGASADQSATSDKQKQISGKVEQLASQIIAGTTVYYIQSNGQIYKIKASQETTDQLPFLKIGDHFTAQVGKDNNLDAFAVVSAD</sequence>
<feature type="transmembrane region" description="Helical" evidence="1">
    <location>
        <begin position="84"/>
        <end position="110"/>
    </location>
</feature>
<evidence type="ECO:0000256" key="1">
    <source>
        <dbReference type="SAM" id="Phobius"/>
    </source>
</evidence>
<evidence type="ECO:0000313" key="3">
    <source>
        <dbReference type="Proteomes" id="UP000809081"/>
    </source>
</evidence>
<organism evidence="2 3">
    <name type="scientific">Streptococcus saliviloxodontae</name>
    <dbReference type="NCBI Taxonomy" id="1349416"/>
    <lineage>
        <taxon>Bacteria</taxon>
        <taxon>Bacillati</taxon>
        <taxon>Bacillota</taxon>
        <taxon>Bacilli</taxon>
        <taxon>Lactobacillales</taxon>
        <taxon>Streptococcaceae</taxon>
        <taxon>Streptococcus</taxon>
    </lineage>
</organism>
<comment type="caution">
    <text evidence="2">The sequence shown here is derived from an EMBL/GenBank/DDBJ whole genome shotgun (WGS) entry which is preliminary data.</text>
</comment>
<keyword evidence="1" id="KW-0812">Transmembrane</keyword>
<reference evidence="2 3" key="1">
    <citation type="submission" date="2021-01" db="EMBL/GenBank/DDBJ databases">
        <title>Genomic Encyclopedia of Type Strains, Phase IV (KMG-IV): sequencing the most valuable type-strain genomes for metagenomic binning, comparative biology and taxonomic classification.</title>
        <authorList>
            <person name="Goeker M."/>
        </authorList>
    </citation>
    <scope>NUCLEOTIDE SEQUENCE [LARGE SCALE GENOMIC DNA]</scope>
    <source>
        <strain evidence="2 3">DSM 27513</strain>
    </source>
</reference>
<keyword evidence="1" id="KW-1133">Transmembrane helix</keyword>
<evidence type="ECO:0000313" key="2">
    <source>
        <dbReference type="EMBL" id="MBM7637079.1"/>
    </source>
</evidence>
<dbReference type="RefSeq" id="WP_205017929.1">
    <property type="nucleotide sequence ID" value="NZ_JAFBEI010000059.1"/>
</dbReference>
<proteinExistence type="predicted"/>
<accession>A0ABS2PP06</accession>
<name>A0ABS2PP06_9STRE</name>
<keyword evidence="3" id="KW-1185">Reference proteome</keyword>
<feature type="transmembrane region" description="Helical" evidence="1">
    <location>
        <begin position="7"/>
        <end position="24"/>
    </location>
</feature>
<dbReference type="Proteomes" id="UP000809081">
    <property type="component" value="Unassembled WGS sequence"/>
</dbReference>
<protein>
    <recommendedName>
        <fullName evidence="4">Cell shape-determining protein</fullName>
    </recommendedName>
</protein>
<dbReference type="EMBL" id="JAFBEI010000059">
    <property type="protein sequence ID" value="MBM7637079.1"/>
    <property type="molecule type" value="Genomic_DNA"/>
</dbReference>